<evidence type="ECO:0000313" key="1">
    <source>
        <dbReference type="EMBL" id="VVQ29732.1"/>
    </source>
</evidence>
<organism evidence="1 2">
    <name type="scientific">Pseudomonas fluorescens</name>
    <dbReference type="NCBI Taxonomy" id="294"/>
    <lineage>
        <taxon>Bacteria</taxon>
        <taxon>Pseudomonadati</taxon>
        <taxon>Pseudomonadota</taxon>
        <taxon>Gammaproteobacteria</taxon>
        <taxon>Pseudomonadales</taxon>
        <taxon>Pseudomonadaceae</taxon>
        <taxon>Pseudomonas</taxon>
    </lineage>
</organism>
<dbReference type="AlphaFoldDB" id="A0A5E7W415"/>
<dbReference type="RefSeq" id="WP_150655817.1">
    <property type="nucleotide sequence ID" value="NZ_CABVJH010000002.1"/>
</dbReference>
<accession>A0A5E7W415</accession>
<evidence type="ECO:0008006" key="3">
    <source>
        <dbReference type="Google" id="ProtNLM"/>
    </source>
</evidence>
<name>A0A5E7W415_PSEFL</name>
<evidence type="ECO:0000313" key="2">
    <source>
        <dbReference type="Proteomes" id="UP000325645"/>
    </source>
</evidence>
<reference evidence="1 2" key="1">
    <citation type="submission" date="2019-09" db="EMBL/GenBank/DDBJ databases">
        <authorList>
            <person name="Chandra G."/>
            <person name="Truman W A."/>
        </authorList>
    </citation>
    <scope>NUCLEOTIDE SEQUENCE [LARGE SCALE GENOMIC DNA]</scope>
    <source>
        <strain evidence="1">PS943</strain>
    </source>
</reference>
<dbReference type="Proteomes" id="UP000325645">
    <property type="component" value="Unassembled WGS sequence"/>
</dbReference>
<sequence>MQLFHYTDVNAVKSILENKKLWLTDVRYLNDSQEMHDGVSNILRYVKYQSDTFPKRHELFFNSAEFVIARLGGLSDYGLDRRPVFICSFSRASDLLSQWRAYGSYAIEFSRDAMPAGLSKCVYDADEKLERASDVALKSLMTIANDMECNDGFLDFPGLKAYSDLVGLAATFKHESFSEEQEVRLIAGHDIDPDLDDGLPVKYRSRGDILVPFVEVDISLRNIKAIHIGPMRDQELACISMKAFLNNIRHAQEVALENYSHEIKVIKSDIPYRAP</sequence>
<dbReference type="EMBL" id="CABVJH010000002">
    <property type="protein sequence ID" value="VVQ29732.1"/>
    <property type="molecule type" value="Genomic_DNA"/>
</dbReference>
<dbReference type="Pfam" id="PF11185">
    <property type="entry name" value="DUF2971"/>
    <property type="match status" value="1"/>
</dbReference>
<protein>
    <recommendedName>
        <fullName evidence="3">DUF2971 domain-containing protein</fullName>
    </recommendedName>
</protein>
<proteinExistence type="predicted"/>
<gene>
    <name evidence="1" type="ORF">PS943_01462</name>
</gene>
<dbReference type="InterPro" id="IPR021352">
    <property type="entry name" value="DUF2971"/>
</dbReference>